<name>A0A0C3BNY4_SERVB</name>
<feature type="compositionally biased region" description="Low complexity" evidence="2">
    <location>
        <begin position="132"/>
        <end position="142"/>
    </location>
</feature>
<keyword evidence="1" id="KW-0175">Coiled coil</keyword>
<keyword evidence="4" id="KW-1185">Reference proteome</keyword>
<protein>
    <submittedName>
        <fullName evidence="3">Uncharacterized protein</fullName>
    </submittedName>
</protein>
<reference evidence="3 4" key="1">
    <citation type="submission" date="2014-04" db="EMBL/GenBank/DDBJ databases">
        <authorList>
            <consortium name="DOE Joint Genome Institute"/>
            <person name="Kuo A."/>
            <person name="Zuccaro A."/>
            <person name="Kohler A."/>
            <person name="Nagy L.G."/>
            <person name="Floudas D."/>
            <person name="Copeland A."/>
            <person name="Barry K.W."/>
            <person name="Cichocki N."/>
            <person name="Veneault-Fourrey C."/>
            <person name="LaButti K."/>
            <person name="Lindquist E.A."/>
            <person name="Lipzen A."/>
            <person name="Lundell T."/>
            <person name="Morin E."/>
            <person name="Murat C."/>
            <person name="Sun H."/>
            <person name="Tunlid A."/>
            <person name="Henrissat B."/>
            <person name="Grigoriev I.V."/>
            <person name="Hibbett D.S."/>
            <person name="Martin F."/>
            <person name="Nordberg H.P."/>
            <person name="Cantor M.N."/>
            <person name="Hua S.X."/>
        </authorList>
    </citation>
    <scope>NUCLEOTIDE SEQUENCE [LARGE SCALE GENOMIC DNA]</scope>
    <source>
        <strain evidence="3 4">MAFF 305830</strain>
    </source>
</reference>
<reference evidence="4" key="2">
    <citation type="submission" date="2015-01" db="EMBL/GenBank/DDBJ databases">
        <title>Evolutionary Origins and Diversification of the Mycorrhizal Mutualists.</title>
        <authorList>
            <consortium name="DOE Joint Genome Institute"/>
            <consortium name="Mycorrhizal Genomics Consortium"/>
            <person name="Kohler A."/>
            <person name="Kuo A."/>
            <person name="Nagy L.G."/>
            <person name="Floudas D."/>
            <person name="Copeland A."/>
            <person name="Barry K.W."/>
            <person name="Cichocki N."/>
            <person name="Veneault-Fourrey C."/>
            <person name="LaButti K."/>
            <person name="Lindquist E.A."/>
            <person name="Lipzen A."/>
            <person name="Lundell T."/>
            <person name="Morin E."/>
            <person name="Murat C."/>
            <person name="Riley R."/>
            <person name="Ohm R."/>
            <person name="Sun H."/>
            <person name="Tunlid A."/>
            <person name="Henrissat B."/>
            <person name="Grigoriev I.V."/>
            <person name="Hibbett D.S."/>
            <person name="Martin F."/>
        </authorList>
    </citation>
    <scope>NUCLEOTIDE SEQUENCE [LARGE SCALE GENOMIC DNA]</scope>
    <source>
        <strain evidence="4">MAFF 305830</strain>
    </source>
</reference>
<proteinExistence type="predicted"/>
<dbReference type="OrthoDB" id="432685at2759"/>
<feature type="region of interest" description="Disordered" evidence="2">
    <location>
        <begin position="558"/>
        <end position="591"/>
    </location>
</feature>
<dbReference type="HOGENOM" id="CLU_007283_0_0_1"/>
<accession>A0A0C3BNY4</accession>
<feature type="region of interest" description="Disordered" evidence="2">
    <location>
        <begin position="525"/>
        <end position="545"/>
    </location>
</feature>
<evidence type="ECO:0000256" key="1">
    <source>
        <dbReference type="SAM" id="Coils"/>
    </source>
</evidence>
<evidence type="ECO:0000313" key="4">
    <source>
        <dbReference type="Proteomes" id="UP000054097"/>
    </source>
</evidence>
<sequence>MDEQQHFGRNRESLAGLIEQLEEIFKIQPSVKKKPDGQLVLPVAAVKEVLKILFEQANMPQFTQQDDAALEAITSTNPDLELTPSNLLEFVAQLTANMPKDKRMGHIPRKSSPNDEAYIIGDRGRKYGRSGSGDSRSSSSDSLDARGYDDDDTRNFSKRVPPSPFDVRARQRAGHVEPPSSWSGKRPVPAARRRKSDAGGSNYGGSDNESAYGYSGGGRRRTSNPVSPVGSYQQSGMVTPPHHRQGSDRGYHSRPHSRSHSSMGNAMGASYRSESPDAVLVQYSPPSTNSVPLPGVDYEQQEGEEAGEGQEDGLVPDPRLSMISFTSSTGDSVEQTEALRKALAEMTRRAAEQERSLQEQLAARELDIEDIQAQLDNSRDMVAMLKKDEKEWRSKERHYVTQVNGLEADVNKLQRSLDNARAQHQTLTKQQSEHNAEIEKYRASVRAREIDIRELEHQVATAEYEVNKARGDHNVAEEQLQRLQEELNRANQVHAELLNQKQENVLFKETIDRLRYDLDDLRSAHANDSTKGGSSAPGSAKPSLSRTLGSELLRRLNPQESLQESADDDSDTETTVEETVEEKTEGDGDEDVFQTIITRKRKVVSKGKRAATVQESVLVDAATQYDSELFAQVSGMQSDDENKPVASTSRTVVKVEPASPRSRLLQLPRDDPPSYQLSEIEQSGEETLDILRKWHGVKVLGPLPGGISREAIEDWHALKRELGIKCPIIEEIIEQSDKQASRSRFPSGFGFSPMRKESAKRYVEGGKRRFYNIYNTYILGGDGSTTSTSPTTATVARESTGGVDVMSAGKWMVALGAWSAICIWYGSSGEFGRLVAAGGPTASDRALWSSFNALAGNVGEGFGVTAAAPPVDVAGAVWFVVEKLVRGATDVATRRVAFPS</sequence>
<feature type="compositionally biased region" description="Low complexity" evidence="2">
    <location>
        <begin position="531"/>
        <end position="543"/>
    </location>
</feature>
<evidence type="ECO:0000313" key="3">
    <source>
        <dbReference type="EMBL" id="KIM33136.1"/>
    </source>
</evidence>
<evidence type="ECO:0000256" key="2">
    <source>
        <dbReference type="SAM" id="MobiDB-lite"/>
    </source>
</evidence>
<feature type="coiled-coil region" evidence="1">
    <location>
        <begin position="336"/>
        <end position="503"/>
    </location>
</feature>
<organism evidence="3 4">
    <name type="scientific">Serendipita vermifera MAFF 305830</name>
    <dbReference type="NCBI Taxonomy" id="933852"/>
    <lineage>
        <taxon>Eukaryota</taxon>
        <taxon>Fungi</taxon>
        <taxon>Dikarya</taxon>
        <taxon>Basidiomycota</taxon>
        <taxon>Agaricomycotina</taxon>
        <taxon>Agaricomycetes</taxon>
        <taxon>Sebacinales</taxon>
        <taxon>Serendipitaceae</taxon>
        <taxon>Serendipita</taxon>
    </lineage>
</organism>
<dbReference type="AlphaFoldDB" id="A0A0C3BNY4"/>
<feature type="region of interest" description="Disordered" evidence="2">
    <location>
        <begin position="101"/>
        <end position="276"/>
    </location>
</feature>
<dbReference type="Proteomes" id="UP000054097">
    <property type="component" value="Unassembled WGS sequence"/>
</dbReference>
<dbReference type="STRING" id="933852.A0A0C3BNY4"/>
<feature type="compositionally biased region" description="Acidic residues" evidence="2">
    <location>
        <begin position="565"/>
        <end position="580"/>
    </location>
</feature>
<gene>
    <name evidence="3" type="ORF">M408DRAFT_325957</name>
</gene>
<dbReference type="SUPFAM" id="SSF57997">
    <property type="entry name" value="Tropomyosin"/>
    <property type="match status" value="1"/>
</dbReference>
<dbReference type="EMBL" id="KN824278">
    <property type="protein sequence ID" value="KIM33136.1"/>
    <property type="molecule type" value="Genomic_DNA"/>
</dbReference>
<feature type="compositionally biased region" description="Polar residues" evidence="2">
    <location>
        <begin position="223"/>
        <end position="237"/>
    </location>
</feature>